<dbReference type="InterPro" id="IPR036188">
    <property type="entry name" value="FAD/NAD-bd_sf"/>
</dbReference>
<feature type="domain" description="FAD/NAD(P)-binding" evidence="4">
    <location>
        <begin position="28"/>
        <end position="307"/>
    </location>
</feature>
<feature type="compositionally biased region" description="Polar residues" evidence="3">
    <location>
        <begin position="9"/>
        <end position="21"/>
    </location>
</feature>
<dbReference type="PANTHER" id="PTHR48105">
    <property type="entry name" value="THIOREDOXIN REDUCTASE 1-RELATED-RELATED"/>
    <property type="match status" value="1"/>
</dbReference>
<dbReference type="eggNOG" id="COG0492">
    <property type="taxonomic scope" value="Bacteria"/>
</dbReference>
<organism evidence="5 6">
    <name type="scientific">Spirosoma linguale (strain ATCC 33905 / DSM 74 / LMG 10896 / Claus 1)</name>
    <dbReference type="NCBI Taxonomy" id="504472"/>
    <lineage>
        <taxon>Bacteria</taxon>
        <taxon>Pseudomonadati</taxon>
        <taxon>Bacteroidota</taxon>
        <taxon>Cytophagia</taxon>
        <taxon>Cytophagales</taxon>
        <taxon>Cytophagaceae</taxon>
        <taxon>Spirosoma</taxon>
    </lineage>
</organism>
<protein>
    <submittedName>
        <fullName evidence="5">FAD-dependent pyridine nucleotide-disulphide oxidoreductase</fullName>
    </submittedName>
</protein>
<dbReference type="PRINTS" id="PR00469">
    <property type="entry name" value="PNDRDTASEII"/>
</dbReference>
<dbReference type="SUPFAM" id="SSF51905">
    <property type="entry name" value="FAD/NAD(P)-binding domain"/>
    <property type="match status" value="1"/>
</dbReference>
<evidence type="ECO:0000256" key="2">
    <source>
        <dbReference type="ARBA" id="ARBA00023002"/>
    </source>
</evidence>
<sequence>MKNNKPVKTHSQSGINNTHNMTANKPTYDVISIGGSNAGLSAALLLGRSLRKVLVIDAGQPCNRQTPHSHGFLTRDGETPAQLASIARDQLGRYPTVQFRSDTVVTAVQTEDGFDLTTASGKSFTSRKLLLATGLFDIMPDIPGFAECWGRSVLHCPYCHGYEVHGQPLGVLANGEVGYEMATLIQHWSSQLTLFTNGPSTLTYTQQEMLQQLKIPIIETLLDAIEHQSGMLSGLRFNDGSQVQLKALFSRVPFRQHTNIASQLGCAITDNGLIETTEFGKTTVPGVFAAGDATTLFRQVAIAVANGSKAGAWINKELITEDLEQINQVRSRYTH</sequence>
<keyword evidence="1" id="KW-0285">Flavoprotein</keyword>
<dbReference type="HOGENOM" id="CLU_031864_5_0_10"/>
<name>D2QMW2_SPILD</name>
<evidence type="ECO:0000313" key="6">
    <source>
        <dbReference type="Proteomes" id="UP000002028"/>
    </source>
</evidence>
<dbReference type="Gene3D" id="3.50.50.60">
    <property type="entry name" value="FAD/NAD(P)-binding domain"/>
    <property type="match status" value="2"/>
</dbReference>
<dbReference type="PRINTS" id="PR00368">
    <property type="entry name" value="FADPNR"/>
</dbReference>
<reference evidence="5 6" key="1">
    <citation type="journal article" date="2010" name="Stand. Genomic Sci.">
        <title>Complete genome sequence of Spirosoma linguale type strain (1).</title>
        <authorList>
            <person name="Lail K."/>
            <person name="Sikorski J."/>
            <person name="Saunders E."/>
            <person name="Lapidus A."/>
            <person name="Glavina Del Rio T."/>
            <person name="Copeland A."/>
            <person name="Tice H."/>
            <person name="Cheng J.-F."/>
            <person name="Lucas S."/>
            <person name="Nolan M."/>
            <person name="Bruce D."/>
            <person name="Goodwin L."/>
            <person name="Pitluck S."/>
            <person name="Ivanova N."/>
            <person name="Mavromatis K."/>
            <person name="Ovchinnikova G."/>
            <person name="Pati A."/>
            <person name="Chen A."/>
            <person name="Palaniappan K."/>
            <person name="Land M."/>
            <person name="Hauser L."/>
            <person name="Chang Y.-J."/>
            <person name="Jeffries C.D."/>
            <person name="Chain P."/>
            <person name="Brettin T."/>
            <person name="Detter J.C."/>
            <person name="Schuetze A."/>
            <person name="Rohde M."/>
            <person name="Tindall B.J."/>
            <person name="Goeker M."/>
            <person name="Bristow J."/>
            <person name="Eisen J.A."/>
            <person name="Markowitz V."/>
            <person name="Hugenholtz P."/>
            <person name="Kyrpides N.C."/>
            <person name="Klenk H.-P."/>
            <person name="Chen F."/>
        </authorList>
    </citation>
    <scope>NUCLEOTIDE SEQUENCE [LARGE SCALE GENOMIC DNA]</scope>
    <source>
        <strain evidence="6">ATCC 33905 / DSM 74 / LMG 10896 / Claus 1</strain>
    </source>
</reference>
<dbReference type="KEGG" id="sli:Slin_1396"/>
<feature type="region of interest" description="Disordered" evidence="3">
    <location>
        <begin position="1"/>
        <end position="21"/>
    </location>
</feature>
<evidence type="ECO:0000256" key="3">
    <source>
        <dbReference type="SAM" id="MobiDB-lite"/>
    </source>
</evidence>
<dbReference type="Proteomes" id="UP000002028">
    <property type="component" value="Chromosome"/>
</dbReference>
<evidence type="ECO:0000256" key="1">
    <source>
        <dbReference type="ARBA" id="ARBA00022630"/>
    </source>
</evidence>
<dbReference type="InterPro" id="IPR023753">
    <property type="entry name" value="FAD/NAD-binding_dom"/>
</dbReference>
<accession>D2QMW2</accession>
<keyword evidence="6" id="KW-1185">Reference proteome</keyword>
<dbReference type="AlphaFoldDB" id="D2QMW2"/>
<evidence type="ECO:0000313" key="5">
    <source>
        <dbReference type="EMBL" id="ADB37446.1"/>
    </source>
</evidence>
<dbReference type="InterPro" id="IPR050097">
    <property type="entry name" value="Ferredoxin-NADP_redctase_2"/>
</dbReference>
<keyword evidence="2" id="KW-0560">Oxidoreductase</keyword>
<evidence type="ECO:0000259" key="4">
    <source>
        <dbReference type="Pfam" id="PF07992"/>
    </source>
</evidence>
<dbReference type="Pfam" id="PF07992">
    <property type="entry name" value="Pyr_redox_2"/>
    <property type="match status" value="1"/>
</dbReference>
<dbReference type="GO" id="GO:0016491">
    <property type="term" value="F:oxidoreductase activity"/>
    <property type="evidence" value="ECO:0007669"/>
    <property type="project" value="UniProtKB-KW"/>
</dbReference>
<dbReference type="STRING" id="504472.Slin_1396"/>
<dbReference type="EMBL" id="CP001769">
    <property type="protein sequence ID" value="ADB37446.1"/>
    <property type="molecule type" value="Genomic_DNA"/>
</dbReference>
<gene>
    <name evidence="5" type="ordered locus">Slin_1396</name>
</gene>
<proteinExistence type="predicted"/>